<accession>A0AAD8MTX2</accession>
<dbReference type="PANTHER" id="PTHR47555">
    <property type="entry name" value="N-ACETYLGLUCOSAMINYL TRANSFERASE COMPONENT FAMILY PROTEIN / GPI1 FAMILY PROTEIN"/>
    <property type="match status" value="1"/>
</dbReference>
<protein>
    <submittedName>
        <fullName evidence="2">N-acetylglucosaminyl-phosphatidylinositol biosynthetic protein gpi1</fullName>
    </submittedName>
</protein>
<dbReference type="GO" id="GO:0016020">
    <property type="term" value="C:membrane"/>
    <property type="evidence" value="ECO:0007669"/>
    <property type="project" value="InterPro"/>
</dbReference>
<keyword evidence="1" id="KW-1133">Transmembrane helix</keyword>
<feature type="transmembrane region" description="Helical" evidence="1">
    <location>
        <begin position="540"/>
        <end position="563"/>
    </location>
</feature>
<dbReference type="PANTHER" id="PTHR47555:SF2">
    <property type="entry name" value="N-ACETYLGLUCOSAMINYL TRANSFERASE COMPONENT FAMILY PROTEIN _ GPI1 FAMILY PROTEIN"/>
    <property type="match status" value="1"/>
</dbReference>
<gene>
    <name evidence="2" type="ORF">POM88_022801</name>
</gene>
<dbReference type="Pfam" id="PF05024">
    <property type="entry name" value="Gpi1"/>
    <property type="match status" value="1"/>
</dbReference>
<feature type="transmembrane region" description="Helical" evidence="1">
    <location>
        <begin position="476"/>
        <end position="499"/>
    </location>
</feature>
<keyword evidence="1" id="KW-0472">Membrane</keyword>
<feature type="transmembrane region" description="Helical" evidence="1">
    <location>
        <begin position="352"/>
        <end position="373"/>
    </location>
</feature>
<sequence length="701" mass="80009">MVRKCRIWWPTHLSTHPTHSSTLLFGWFFESSSSDLLDVVVAFGWTHTNVHSSRLQEIIHQTNRKMPMGLQDESNFTIIGCCQANLQGDGKSVASVAKTDNRTVSVNGIIHSKKDQKSLKMMKKKKNMLELNKRVSVEKKNWIQLVYDFSENVGKRKYWIPKMQHMKWDGMRIPDLHLHVIIYETPKYGGHHFSLGSYTSSEHKKSTIKKPMWVEDLHEKQTLPDLDTAILAINSAAAAKLYFEELVLPGVSKARFCILHMFLALTWRLFAISVASLSTSIYVIIQFLRVLLSCGSESCMYIISTKLFIRTYKNVQFRCCQILYWPIFLQNGARRSTSCVEYAEKAALRKHLMWSSVAVDVLLGNILGVLMLIHAKSVTSWTLKLFINITNYVLRMGCVSLMGNPAGFKLNNELATVLGMLSLNAIQIWSTICFFLSSYFLYFIRGVAICGILFGLTTSAALIIDFISLATMHVRCLHWLISLIFSHQLQAVAALWRLFRDQKLNPLRQRLDSYDYTVDQHVVGSLLFTPVLLLLPTSSAFYIFFALMGTTVSFICIFIELAISVIHATPYTKVFLWIVMPRRFPFGLWVEIVRRQCDAIDDLETGAVGSLVLFLHSSCLNIRQVVFPHYKFLCSAVSRLSFATSMYGILIGRSLPSALNNFPSSSLTRLPMTLPWMSIPYKEYWRLCHDAVLAREECVMQ</sequence>
<proteinExistence type="predicted"/>
<keyword evidence="1" id="KW-0812">Transmembrane</keyword>
<dbReference type="AlphaFoldDB" id="A0AAD8MTX2"/>
<dbReference type="GO" id="GO:0006506">
    <property type="term" value="P:GPI anchor biosynthetic process"/>
    <property type="evidence" value="ECO:0007669"/>
    <property type="project" value="InterPro"/>
</dbReference>
<evidence type="ECO:0000313" key="2">
    <source>
        <dbReference type="EMBL" id="KAK1385066.1"/>
    </source>
</evidence>
<reference evidence="2" key="2">
    <citation type="submission" date="2023-05" db="EMBL/GenBank/DDBJ databases">
        <authorList>
            <person name="Schelkunov M.I."/>
        </authorList>
    </citation>
    <scope>NUCLEOTIDE SEQUENCE</scope>
    <source>
        <strain evidence="2">Hsosn_3</strain>
        <tissue evidence="2">Leaf</tissue>
    </source>
</reference>
<feature type="transmembrane region" description="Helical" evidence="1">
    <location>
        <begin position="281"/>
        <end position="303"/>
    </location>
</feature>
<feature type="transmembrane region" description="Helical" evidence="1">
    <location>
        <begin position="414"/>
        <end position="437"/>
    </location>
</feature>
<evidence type="ECO:0000313" key="3">
    <source>
        <dbReference type="Proteomes" id="UP001237642"/>
    </source>
</evidence>
<evidence type="ECO:0000256" key="1">
    <source>
        <dbReference type="SAM" id="Phobius"/>
    </source>
</evidence>
<dbReference type="InterPro" id="IPR007720">
    <property type="entry name" value="PigQ/GPI1"/>
</dbReference>
<organism evidence="2 3">
    <name type="scientific">Heracleum sosnowskyi</name>
    <dbReference type="NCBI Taxonomy" id="360622"/>
    <lineage>
        <taxon>Eukaryota</taxon>
        <taxon>Viridiplantae</taxon>
        <taxon>Streptophyta</taxon>
        <taxon>Embryophyta</taxon>
        <taxon>Tracheophyta</taxon>
        <taxon>Spermatophyta</taxon>
        <taxon>Magnoliopsida</taxon>
        <taxon>eudicotyledons</taxon>
        <taxon>Gunneridae</taxon>
        <taxon>Pentapetalae</taxon>
        <taxon>asterids</taxon>
        <taxon>campanulids</taxon>
        <taxon>Apiales</taxon>
        <taxon>Apiaceae</taxon>
        <taxon>Apioideae</taxon>
        <taxon>apioid superclade</taxon>
        <taxon>Tordylieae</taxon>
        <taxon>Tordyliinae</taxon>
        <taxon>Heracleum</taxon>
    </lineage>
</organism>
<name>A0AAD8MTX2_9APIA</name>
<comment type="caution">
    <text evidence="2">The sequence shown here is derived from an EMBL/GenBank/DDBJ whole genome shotgun (WGS) entry which is preliminary data.</text>
</comment>
<keyword evidence="3" id="KW-1185">Reference proteome</keyword>
<dbReference type="EMBL" id="JAUIZM010000005">
    <property type="protein sequence ID" value="KAK1385066.1"/>
    <property type="molecule type" value="Genomic_DNA"/>
</dbReference>
<feature type="transmembrane region" description="Helical" evidence="1">
    <location>
        <begin position="443"/>
        <end position="464"/>
    </location>
</feature>
<reference evidence="2" key="1">
    <citation type="submission" date="2023-02" db="EMBL/GenBank/DDBJ databases">
        <title>Genome of toxic invasive species Heracleum sosnowskyi carries increased number of genes despite the absence of recent whole-genome duplications.</title>
        <authorList>
            <person name="Schelkunov M."/>
            <person name="Shtratnikova V."/>
            <person name="Makarenko M."/>
            <person name="Klepikova A."/>
            <person name="Omelchenko D."/>
            <person name="Novikova G."/>
            <person name="Obukhova E."/>
            <person name="Bogdanov V."/>
            <person name="Penin A."/>
            <person name="Logacheva M."/>
        </authorList>
    </citation>
    <scope>NUCLEOTIDE SEQUENCE</scope>
    <source>
        <strain evidence="2">Hsosn_3</strain>
        <tissue evidence="2">Leaf</tissue>
    </source>
</reference>
<dbReference type="Proteomes" id="UP001237642">
    <property type="component" value="Unassembled WGS sequence"/>
</dbReference>